<protein>
    <submittedName>
        <fullName evidence="4">Transcriptional regulator, TetR family</fullName>
    </submittedName>
</protein>
<dbReference type="SUPFAM" id="SSF46689">
    <property type="entry name" value="Homeodomain-like"/>
    <property type="match status" value="1"/>
</dbReference>
<dbReference type="Proteomes" id="UP000004893">
    <property type="component" value="Unassembled WGS sequence"/>
</dbReference>
<dbReference type="PANTHER" id="PTHR43479">
    <property type="entry name" value="ACREF/ENVCD OPERON REPRESSOR-RELATED"/>
    <property type="match status" value="1"/>
</dbReference>
<gene>
    <name evidence="4" type="ORF">CLOHYLEM_05070</name>
</gene>
<dbReference type="AlphaFoldDB" id="C0BZ31"/>
<feature type="domain" description="HTH tetR-type" evidence="3">
    <location>
        <begin position="8"/>
        <end position="68"/>
    </location>
</feature>
<evidence type="ECO:0000256" key="2">
    <source>
        <dbReference type="PROSITE-ProRule" id="PRU00335"/>
    </source>
</evidence>
<dbReference type="eggNOG" id="COG1309">
    <property type="taxonomic scope" value="Bacteria"/>
</dbReference>
<dbReference type="Pfam" id="PF14278">
    <property type="entry name" value="TetR_C_8"/>
    <property type="match status" value="1"/>
</dbReference>
<dbReference type="InterPro" id="IPR009057">
    <property type="entry name" value="Homeodomain-like_sf"/>
</dbReference>
<evidence type="ECO:0000313" key="5">
    <source>
        <dbReference type="Proteomes" id="UP000004893"/>
    </source>
</evidence>
<keyword evidence="1 2" id="KW-0238">DNA-binding</keyword>
<dbReference type="Gene3D" id="1.10.357.10">
    <property type="entry name" value="Tetracycline Repressor, domain 2"/>
    <property type="match status" value="1"/>
</dbReference>
<dbReference type="Pfam" id="PF00440">
    <property type="entry name" value="TetR_N"/>
    <property type="match status" value="1"/>
</dbReference>
<dbReference type="InterPro" id="IPR001647">
    <property type="entry name" value="HTH_TetR"/>
</dbReference>
<dbReference type="HOGENOM" id="CLU_087539_0_1_9"/>
<evidence type="ECO:0000259" key="3">
    <source>
        <dbReference type="PROSITE" id="PS50977"/>
    </source>
</evidence>
<reference evidence="4" key="1">
    <citation type="submission" date="2009-02" db="EMBL/GenBank/DDBJ databases">
        <authorList>
            <person name="Fulton L."/>
            <person name="Clifton S."/>
            <person name="Fulton B."/>
            <person name="Xu J."/>
            <person name="Minx P."/>
            <person name="Pepin K.H."/>
            <person name="Johnson M."/>
            <person name="Bhonagiri V."/>
            <person name="Nash W.E."/>
            <person name="Mardis E.R."/>
            <person name="Wilson R.K."/>
        </authorList>
    </citation>
    <scope>NUCLEOTIDE SEQUENCE [LARGE SCALE GENOMIC DNA]</scope>
    <source>
        <strain evidence="4">DSM 15053</strain>
    </source>
</reference>
<sequence>MKDDKRKRLSVELLKQALIELLQKKDMDRISIKELCETAGINRSTFYTYYDTQHELLEEIEDDILKELIVRFQNLSPETGLQEVIDSVRTCLRYVERNIDSFRALLGEHGDRAFSEKMIAANEAVIREWSSFGSADPDAEKTAYLFATCGGTSVIKNWIMDDDRMSAAQLSKLLGTLICKGYMGIFLSDPDKNM</sequence>
<dbReference type="GO" id="GO:0003677">
    <property type="term" value="F:DNA binding"/>
    <property type="evidence" value="ECO:0007669"/>
    <property type="project" value="UniProtKB-UniRule"/>
</dbReference>
<dbReference type="PROSITE" id="PS50977">
    <property type="entry name" value="HTH_TETR_2"/>
    <property type="match status" value="1"/>
</dbReference>
<name>C0BZ31_9FIRM</name>
<dbReference type="PANTHER" id="PTHR43479:SF11">
    <property type="entry name" value="ACREF_ENVCD OPERON REPRESSOR-RELATED"/>
    <property type="match status" value="1"/>
</dbReference>
<comment type="caution">
    <text evidence="4">The sequence shown here is derived from an EMBL/GenBank/DDBJ whole genome shotgun (WGS) entry which is preliminary data.</text>
</comment>
<dbReference type="RefSeq" id="WP_006442406.1">
    <property type="nucleotide sequence ID" value="NZ_CP036524.1"/>
</dbReference>
<dbReference type="InterPro" id="IPR050624">
    <property type="entry name" value="HTH-type_Tx_Regulator"/>
</dbReference>
<evidence type="ECO:0000256" key="1">
    <source>
        <dbReference type="ARBA" id="ARBA00023125"/>
    </source>
</evidence>
<organism evidence="4 5">
    <name type="scientific">[Clostridium] hylemonae DSM 15053</name>
    <dbReference type="NCBI Taxonomy" id="553973"/>
    <lineage>
        <taxon>Bacteria</taxon>
        <taxon>Bacillati</taxon>
        <taxon>Bacillota</taxon>
        <taxon>Clostridia</taxon>
        <taxon>Lachnospirales</taxon>
        <taxon>Lachnospiraceae</taxon>
    </lineage>
</organism>
<evidence type="ECO:0000313" key="4">
    <source>
        <dbReference type="EMBL" id="EEG75109.1"/>
    </source>
</evidence>
<keyword evidence="5" id="KW-1185">Reference proteome</keyword>
<dbReference type="InterPro" id="IPR039532">
    <property type="entry name" value="TetR_C_Firmicutes"/>
</dbReference>
<dbReference type="EMBL" id="ABYI02000018">
    <property type="protein sequence ID" value="EEG75109.1"/>
    <property type="molecule type" value="Genomic_DNA"/>
</dbReference>
<accession>C0BZ31</accession>
<dbReference type="STRING" id="553973.CLOHYLEM_05070"/>
<dbReference type="OrthoDB" id="9810250at2"/>
<proteinExistence type="predicted"/>
<reference evidence="4" key="2">
    <citation type="submission" date="2013-06" db="EMBL/GenBank/DDBJ databases">
        <title>Draft genome sequence of Clostridium hylemonae (DSM 15053).</title>
        <authorList>
            <person name="Sudarsanam P."/>
            <person name="Ley R."/>
            <person name="Guruge J."/>
            <person name="Turnbaugh P.J."/>
            <person name="Mahowald M."/>
            <person name="Liep D."/>
            <person name="Gordon J."/>
        </authorList>
    </citation>
    <scope>NUCLEOTIDE SEQUENCE</scope>
    <source>
        <strain evidence="4">DSM 15053</strain>
    </source>
</reference>
<feature type="DNA-binding region" description="H-T-H motif" evidence="2">
    <location>
        <begin position="31"/>
        <end position="50"/>
    </location>
</feature>